<feature type="transmembrane region" description="Helical" evidence="12">
    <location>
        <begin position="552"/>
        <end position="570"/>
    </location>
</feature>
<gene>
    <name evidence="16" type="ORF">SAMN05216377_105266</name>
</gene>
<dbReference type="AlphaFoldDB" id="A0A1G7M5G7"/>
<sequence length="1004" mass="104838">MSPAEAVDTPERGRSGAVRQPVPVVSPVRPAPDVLPADPPAPRRRGGLLASLLGLLVLVCAVAFPLAPVIQPRAEYTWGGPGAVPTAIPLMPYQPVELTATARCAQAPAAGITLLRTVPADPDPTAARLQGLTIAVSDQLRVTSAGVEIATLPAGDCAVEVRSTPTETTVLLDGAPVASRTGDLRPAVAALESDRPDLVSVHLVADTRFQTTISPLKAAIAVVGVLALLGMLVAVRPSRRVRLLPRGWWRPRLPDLGVAATLAVWWVIGPITVDDGYIAGIVRDRESSGFIGNVYRWLNAPEAPFSWFYDLYWVWAQVSTSTAWMRLPSVLFGLVTWFLLARLTLPRLLPRANAWLAAPCFLLWWLPLTLGLRPEPWVALGMLVTWLLVERAVALGAVRPLVVALLVAGVTTAVTPGGLMAFAPLVPAAVPLLRIVRRSGVAILPVLLAAPAAAVFLMVSDQSLGGLLEATRVRALIGGGEPWYDEYHRYALLLSTDLQGSLAKRAPVLLTILAAVAVLWARRTSPSVRLALTFLVGLASMTTNPTKWTQHFGDLAGVGAGVLLVGIVVVGRRAPAWARVVALAALTVAGSLIWAGQNVWPFVSNWWGLTWSTVPPLVAGVDVALLWLVAGVVVVGGALLLYAWRRSGGRSVAPRVPSPAVVATVLIAAVVGLQVLTFARTSWQHRDDYTLASDAVSTLRGAPCGLQERMSVETDMAAGLLPVVAGAGGGASAGSAGTDSGSAAGGTGSASASSASTDSGSALPILPTDAGGTTLPGIRVAGEGATDWFTVERSDLPVVVTTAGDLRPGDSLRAEFAGPTDEVLGAVALGASGDTPRDQRMIAPSGATRVRLVVDAPQAADSPATATLPRIPRLTPLDEVVPPGTEAILDWPVAFVFPCLTPAPLPLGTTVLPRWRVAPPQADGAAGITYAPGFGGPFAASRLLVTEQRMPGYLDGDPLRDPAQLYRWVPVRPYATASPQVTEVTQSGWTRTGRASVPGLDPVG</sequence>
<keyword evidence="7 12" id="KW-0812">Transmembrane</keyword>
<dbReference type="Pfam" id="PF14896">
    <property type="entry name" value="Arabino_trans_C"/>
    <property type="match status" value="1"/>
</dbReference>
<feature type="transmembrane region" description="Helical" evidence="12">
    <location>
        <begin position="48"/>
        <end position="67"/>
    </location>
</feature>
<dbReference type="GO" id="GO:0005886">
    <property type="term" value="C:plasma membrane"/>
    <property type="evidence" value="ECO:0007669"/>
    <property type="project" value="UniProtKB-SubCell"/>
</dbReference>
<dbReference type="STRING" id="366584.SAMN05216377_105266"/>
<evidence type="ECO:0000313" key="16">
    <source>
        <dbReference type="EMBL" id="SDF56963.1"/>
    </source>
</evidence>
<keyword evidence="5" id="KW-0328">Glycosyltransferase</keyword>
<reference evidence="16 17" key="1">
    <citation type="submission" date="2016-10" db="EMBL/GenBank/DDBJ databases">
        <authorList>
            <person name="de Groot N.N."/>
        </authorList>
    </citation>
    <scope>NUCLEOTIDE SEQUENCE [LARGE SCALE GENOMIC DNA]</scope>
    <source>
        <strain evidence="16 17">CGMCC 4.3143</strain>
    </source>
</reference>
<evidence type="ECO:0000256" key="10">
    <source>
        <dbReference type="ARBA" id="ARBA00023316"/>
    </source>
</evidence>
<dbReference type="GO" id="GO:0052636">
    <property type="term" value="F:arabinosyltransferase activity"/>
    <property type="evidence" value="ECO:0007669"/>
    <property type="project" value="InterPro"/>
</dbReference>
<dbReference type="GO" id="GO:0071555">
    <property type="term" value="P:cell wall organization"/>
    <property type="evidence" value="ECO:0007669"/>
    <property type="project" value="UniProtKB-KW"/>
</dbReference>
<evidence type="ECO:0000256" key="1">
    <source>
        <dbReference type="ARBA" id="ARBA00003001"/>
    </source>
</evidence>
<feature type="compositionally biased region" description="Low complexity" evidence="11">
    <location>
        <begin position="733"/>
        <end position="742"/>
    </location>
</feature>
<dbReference type="InterPro" id="IPR032731">
    <property type="entry name" value="Arabino_trans_C"/>
</dbReference>
<feature type="transmembrane region" description="Helical" evidence="12">
    <location>
        <begin position="617"/>
        <end position="644"/>
    </location>
</feature>
<dbReference type="Gene3D" id="3.40.190.160">
    <property type="match status" value="1"/>
</dbReference>
<evidence type="ECO:0000256" key="6">
    <source>
        <dbReference type="ARBA" id="ARBA00022679"/>
    </source>
</evidence>
<dbReference type="Pfam" id="PF17689">
    <property type="entry name" value="Arabino_trans_N"/>
    <property type="match status" value="1"/>
</dbReference>
<dbReference type="EMBL" id="FNBE01000005">
    <property type="protein sequence ID" value="SDF56963.1"/>
    <property type="molecule type" value="Genomic_DNA"/>
</dbReference>
<dbReference type="GO" id="GO:0071766">
    <property type="term" value="P:Actinobacterium-type cell wall biogenesis"/>
    <property type="evidence" value="ECO:0007669"/>
    <property type="project" value="InterPro"/>
</dbReference>
<feature type="transmembrane region" description="Helical" evidence="12">
    <location>
        <begin position="656"/>
        <end position="676"/>
    </location>
</feature>
<evidence type="ECO:0000256" key="2">
    <source>
        <dbReference type="ARBA" id="ARBA00004651"/>
    </source>
</evidence>
<keyword evidence="6 16" id="KW-0808">Transferase</keyword>
<feature type="compositionally biased region" description="Low complexity" evidence="11">
    <location>
        <begin position="17"/>
        <end position="36"/>
    </location>
</feature>
<protein>
    <submittedName>
        <fullName evidence="16">Arabinosyltransferase A/arabinosyltransferase B/arabinosyltransferase C</fullName>
    </submittedName>
</protein>
<evidence type="ECO:0000256" key="7">
    <source>
        <dbReference type="ARBA" id="ARBA00022692"/>
    </source>
</evidence>
<feature type="domain" description="Arabinosyltransferase C-terminal" evidence="14">
    <location>
        <begin position="842"/>
        <end position="994"/>
    </location>
</feature>
<feature type="region of interest" description="Disordered" evidence="11">
    <location>
        <begin position="731"/>
        <end position="778"/>
    </location>
</feature>
<comment type="subcellular location">
    <subcellularLocation>
        <location evidence="2">Cell membrane</location>
        <topology evidence="2">Multi-pass membrane protein</topology>
    </subcellularLocation>
</comment>
<dbReference type="Pfam" id="PF04602">
    <property type="entry name" value="Arabinose_trans"/>
    <property type="match status" value="1"/>
</dbReference>
<evidence type="ECO:0000256" key="9">
    <source>
        <dbReference type="ARBA" id="ARBA00023136"/>
    </source>
</evidence>
<keyword evidence="8 12" id="KW-1133">Transmembrane helix</keyword>
<keyword evidence="17" id="KW-1185">Reference proteome</keyword>
<feature type="compositionally biased region" description="Low complexity" evidence="11">
    <location>
        <begin position="749"/>
        <end position="762"/>
    </location>
</feature>
<keyword evidence="4" id="KW-1003">Cell membrane</keyword>
<dbReference type="OrthoDB" id="4668961at2"/>
<dbReference type="Proteomes" id="UP000198967">
    <property type="component" value="Unassembled WGS sequence"/>
</dbReference>
<evidence type="ECO:0000256" key="3">
    <source>
        <dbReference type="ARBA" id="ARBA00008195"/>
    </source>
</evidence>
<dbReference type="InterPro" id="IPR027451">
    <property type="entry name" value="EmbABC_dom1"/>
</dbReference>
<proteinExistence type="inferred from homology"/>
<name>A0A1G7M5G7_PSEOR</name>
<evidence type="ECO:0000256" key="4">
    <source>
        <dbReference type="ARBA" id="ARBA00022475"/>
    </source>
</evidence>
<feature type="transmembrane region" description="Helical" evidence="12">
    <location>
        <begin position="440"/>
        <end position="459"/>
    </location>
</feature>
<evidence type="ECO:0000256" key="12">
    <source>
        <dbReference type="SAM" id="Phobius"/>
    </source>
</evidence>
<feature type="transmembrane region" description="Helical" evidence="12">
    <location>
        <begin position="392"/>
        <end position="419"/>
    </location>
</feature>
<organism evidence="16 17">
    <name type="scientific">Pseudonocardia oroxyli</name>
    <dbReference type="NCBI Taxonomy" id="366584"/>
    <lineage>
        <taxon>Bacteria</taxon>
        <taxon>Bacillati</taxon>
        <taxon>Actinomycetota</taxon>
        <taxon>Actinomycetes</taxon>
        <taxon>Pseudonocardiales</taxon>
        <taxon>Pseudonocardiaceae</taxon>
        <taxon>Pseudonocardia</taxon>
    </lineage>
</organism>
<evidence type="ECO:0000256" key="5">
    <source>
        <dbReference type="ARBA" id="ARBA00022676"/>
    </source>
</evidence>
<dbReference type="InterPro" id="IPR007680">
    <property type="entry name" value="Arabino_trans_central"/>
</dbReference>
<accession>A0A1G7M5G7</accession>
<dbReference type="InterPro" id="IPR040920">
    <property type="entry name" value="Arabino_trans_N"/>
</dbReference>
<feature type="transmembrane region" description="Helical" evidence="12">
    <location>
        <begin position="216"/>
        <end position="235"/>
    </location>
</feature>
<feature type="transmembrane region" description="Helical" evidence="12">
    <location>
        <begin position="502"/>
        <end position="521"/>
    </location>
</feature>
<keyword evidence="9 12" id="KW-0472">Membrane</keyword>
<feature type="transmembrane region" description="Helical" evidence="12">
    <location>
        <begin position="577"/>
        <end position="597"/>
    </location>
</feature>
<evidence type="ECO:0000313" key="17">
    <source>
        <dbReference type="Proteomes" id="UP000198967"/>
    </source>
</evidence>
<evidence type="ECO:0000256" key="8">
    <source>
        <dbReference type="ARBA" id="ARBA00022989"/>
    </source>
</evidence>
<comment type="similarity">
    <text evidence="3">Belongs to the emb family.</text>
</comment>
<feature type="domain" description="Arabinofuranosyltransferase central" evidence="13">
    <location>
        <begin position="214"/>
        <end position="640"/>
    </location>
</feature>
<dbReference type="Gene3D" id="2.60.120.610">
    <property type="entry name" value="arabinofuranosyltransferase like domain"/>
    <property type="match status" value="1"/>
</dbReference>
<keyword evidence="10" id="KW-0961">Cell wall biogenesis/degradation</keyword>
<feature type="transmembrane region" description="Helical" evidence="12">
    <location>
        <begin position="256"/>
        <end position="273"/>
    </location>
</feature>
<evidence type="ECO:0000259" key="15">
    <source>
        <dbReference type="Pfam" id="PF17689"/>
    </source>
</evidence>
<feature type="transmembrane region" description="Helical" evidence="12">
    <location>
        <begin position="352"/>
        <end position="372"/>
    </location>
</feature>
<feature type="domain" description="Arabinosyltransferas concanavalin like" evidence="15">
    <location>
        <begin position="71"/>
        <end position="208"/>
    </location>
</feature>
<feature type="transmembrane region" description="Helical" evidence="12">
    <location>
        <begin position="323"/>
        <end position="340"/>
    </location>
</feature>
<evidence type="ECO:0000256" key="11">
    <source>
        <dbReference type="SAM" id="MobiDB-lite"/>
    </source>
</evidence>
<feature type="region of interest" description="Disordered" evidence="11">
    <location>
        <begin position="985"/>
        <end position="1004"/>
    </location>
</feature>
<comment type="function">
    <text evidence="1">Arabinosyl transferase responsible for the polymerization of arabinose into the arabinan of arabinogalactan.</text>
</comment>
<feature type="transmembrane region" description="Helical" evidence="12">
    <location>
        <begin position="528"/>
        <end position="546"/>
    </location>
</feature>
<evidence type="ECO:0000259" key="14">
    <source>
        <dbReference type="Pfam" id="PF14896"/>
    </source>
</evidence>
<feature type="region of interest" description="Disordered" evidence="11">
    <location>
        <begin position="1"/>
        <end position="41"/>
    </location>
</feature>
<evidence type="ECO:0000259" key="13">
    <source>
        <dbReference type="Pfam" id="PF04602"/>
    </source>
</evidence>